<dbReference type="InterPro" id="IPR002938">
    <property type="entry name" value="FAD-bd"/>
</dbReference>
<dbReference type="GO" id="GO:0004497">
    <property type="term" value="F:monooxygenase activity"/>
    <property type="evidence" value="ECO:0007669"/>
    <property type="project" value="UniProtKB-KW"/>
</dbReference>
<dbReference type="Proteomes" id="UP000035088">
    <property type="component" value="Unassembled WGS sequence"/>
</dbReference>
<evidence type="ECO:0000256" key="2">
    <source>
        <dbReference type="ARBA" id="ARBA00023033"/>
    </source>
</evidence>
<sequence length="317" mass="33547">MVVGAGITVWSNGLAALDTLGVADAVRAASNDLTQVRIIDRGGRELMRQTSQPGSIVALHRRDLNAALLAALPPDSVHTSTGATVVDADDGVVEAAGSTDRYDLVVAADGVHSPTRLRWWPEAGGEQDCGIRAWRAVVAGAAEEALTVWGPSGECGILPLPGDTTYVFGASRGRARDEGLAYFDDWVDPVPTLLAAIDEPIVHELTDLDPVRHPVKGRTVLIGDAAHAMRPHLGQGAGLAIEDAVVLAQYCASGVFDGTGFENARRRRWAGATWIARRATMLMMPSNRLLGLAHTVAPLVPNRLMLGAADRIAGWRP</sequence>
<dbReference type="EMBL" id="BAEE01000008">
    <property type="protein sequence ID" value="GAB08323.1"/>
    <property type="molecule type" value="Genomic_DNA"/>
</dbReference>
<evidence type="ECO:0000256" key="1">
    <source>
        <dbReference type="ARBA" id="ARBA00023002"/>
    </source>
</evidence>
<reference evidence="4 5" key="1">
    <citation type="submission" date="2011-11" db="EMBL/GenBank/DDBJ databases">
        <title>Whole genome shotgun sequence of Gordonia araii NBRC 100433.</title>
        <authorList>
            <person name="Yoshida Y."/>
            <person name="Hosoyama A."/>
            <person name="Tsuchikane K."/>
            <person name="Katsumata H."/>
            <person name="Yamazaki S."/>
            <person name="Fujita N."/>
        </authorList>
    </citation>
    <scope>NUCLEOTIDE SEQUENCE [LARGE SCALE GENOMIC DNA]</scope>
    <source>
        <strain evidence="4 5">NBRC 100433</strain>
    </source>
</reference>
<keyword evidence="5" id="KW-1185">Reference proteome</keyword>
<dbReference type="Pfam" id="PF01494">
    <property type="entry name" value="FAD_binding_3"/>
    <property type="match status" value="1"/>
</dbReference>
<feature type="domain" description="FAD-binding" evidence="3">
    <location>
        <begin position="216"/>
        <end position="250"/>
    </location>
</feature>
<dbReference type="AlphaFoldDB" id="G7GXJ8"/>
<dbReference type="STRING" id="1073574.GOARA_008_00230"/>
<name>G7GXJ8_9ACTN</name>
<comment type="caution">
    <text evidence="4">The sequence shown here is derived from an EMBL/GenBank/DDBJ whole genome shotgun (WGS) entry which is preliminary data.</text>
</comment>
<accession>G7GXJ8</accession>
<dbReference type="PRINTS" id="PR00420">
    <property type="entry name" value="RNGMNOXGNASE"/>
</dbReference>
<gene>
    <name evidence="4" type="ORF">GOARA_008_00230</name>
</gene>
<evidence type="ECO:0000313" key="4">
    <source>
        <dbReference type="EMBL" id="GAB08323.1"/>
    </source>
</evidence>
<dbReference type="InterPro" id="IPR036188">
    <property type="entry name" value="FAD/NAD-bd_sf"/>
</dbReference>
<dbReference type="PANTHER" id="PTHR13789">
    <property type="entry name" value="MONOOXYGENASE"/>
    <property type="match status" value="1"/>
</dbReference>
<evidence type="ECO:0000313" key="5">
    <source>
        <dbReference type="Proteomes" id="UP000035088"/>
    </source>
</evidence>
<keyword evidence="2" id="KW-0503">Monooxygenase</keyword>
<proteinExistence type="predicted"/>
<keyword evidence="1" id="KW-0560">Oxidoreductase</keyword>
<evidence type="ECO:0000259" key="3">
    <source>
        <dbReference type="Pfam" id="PF01494"/>
    </source>
</evidence>
<dbReference type="SUPFAM" id="SSF51905">
    <property type="entry name" value="FAD/NAD(P)-binding domain"/>
    <property type="match status" value="1"/>
</dbReference>
<protein>
    <submittedName>
        <fullName evidence="4">Putative oxidoreductase</fullName>
    </submittedName>
</protein>
<dbReference type="GO" id="GO:0071949">
    <property type="term" value="F:FAD binding"/>
    <property type="evidence" value="ECO:0007669"/>
    <property type="project" value="InterPro"/>
</dbReference>
<dbReference type="Gene3D" id="3.50.50.60">
    <property type="entry name" value="FAD/NAD(P)-binding domain"/>
    <property type="match status" value="1"/>
</dbReference>
<organism evidence="4 5">
    <name type="scientific">Gordonia araii NBRC 100433</name>
    <dbReference type="NCBI Taxonomy" id="1073574"/>
    <lineage>
        <taxon>Bacteria</taxon>
        <taxon>Bacillati</taxon>
        <taxon>Actinomycetota</taxon>
        <taxon>Actinomycetes</taxon>
        <taxon>Mycobacteriales</taxon>
        <taxon>Gordoniaceae</taxon>
        <taxon>Gordonia</taxon>
    </lineage>
</organism>
<dbReference type="InterPro" id="IPR050493">
    <property type="entry name" value="FAD-dep_Monooxygenase_BioMet"/>
</dbReference>
<dbReference type="PANTHER" id="PTHR13789:SF309">
    <property type="entry name" value="PUTATIVE (AFU_ORTHOLOGUE AFUA_6G14510)-RELATED"/>
    <property type="match status" value="1"/>
</dbReference>